<reference evidence="2" key="1">
    <citation type="submission" date="2020-03" db="EMBL/GenBank/DDBJ databases">
        <title>A high-quality chromosome-level genome assembly of a woody plant with both climbing and erect habits, Rhamnella rubrinervis.</title>
        <authorList>
            <person name="Lu Z."/>
            <person name="Yang Y."/>
            <person name="Zhu X."/>
            <person name="Sun Y."/>
        </authorList>
    </citation>
    <scope>NUCLEOTIDE SEQUENCE</scope>
    <source>
        <strain evidence="2">BYM</strain>
        <tissue evidence="2">Leaf</tissue>
    </source>
</reference>
<dbReference type="EMBL" id="VOIH02000008">
    <property type="protein sequence ID" value="KAF3439380.1"/>
    <property type="molecule type" value="Genomic_DNA"/>
</dbReference>
<feature type="region of interest" description="Disordered" evidence="1">
    <location>
        <begin position="51"/>
        <end position="79"/>
    </location>
</feature>
<dbReference type="AlphaFoldDB" id="A0A8K0E4P5"/>
<evidence type="ECO:0000313" key="3">
    <source>
        <dbReference type="Proteomes" id="UP000796880"/>
    </source>
</evidence>
<organism evidence="2 3">
    <name type="scientific">Rhamnella rubrinervis</name>
    <dbReference type="NCBI Taxonomy" id="2594499"/>
    <lineage>
        <taxon>Eukaryota</taxon>
        <taxon>Viridiplantae</taxon>
        <taxon>Streptophyta</taxon>
        <taxon>Embryophyta</taxon>
        <taxon>Tracheophyta</taxon>
        <taxon>Spermatophyta</taxon>
        <taxon>Magnoliopsida</taxon>
        <taxon>eudicotyledons</taxon>
        <taxon>Gunneridae</taxon>
        <taxon>Pentapetalae</taxon>
        <taxon>rosids</taxon>
        <taxon>fabids</taxon>
        <taxon>Rosales</taxon>
        <taxon>Rhamnaceae</taxon>
        <taxon>rhamnoid group</taxon>
        <taxon>Rhamneae</taxon>
        <taxon>Rhamnella</taxon>
    </lineage>
</organism>
<accession>A0A8K0E4P5</accession>
<feature type="compositionally biased region" description="Basic and acidic residues" evidence="1">
    <location>
        <begin position="1"/>
        <end position="20"/>
    </location>
</feature>
<comment type="caution">
    <text evidence="2">The sequence shown here is derived from an EMBL/GenBank/DDBJ whole genome shotgun (WGS) entry which is preliminary data.</text>
</comment>
<keyword evidence="3" id="KW-1185">Reference proteome</keyword>
<protein>
    <submittedName>
        <fullName evidence="2">Uncharacterized protein</fullName>
    </submittedName>
</protein>
<sequence>MREGGRTHHPKAARDAEVTSRHGGHGGQGGSSRRRVMERLDRCAKLEELEGRVDNGGGASWQHAKRSRCQSQTRASRMLPSSAVCLKHFRQKLKWRSSRRDVETRAD</sequence>
<dbReference type="Proteomes" id="UP000796880">
    <property type="component" value="Unassembled WGS sequence"/>
</dbReference>
<evidence type="ECO:0000313" key="2">
    <source>
        <dbReference type="EMBL" id="KAF3439380.1"/>
    </source>
</evidence>
<name>A0A8K0E4P5_9ROSA</name>
<feature type="region of interest" description="Disordered" evidence="1">
    <location>
        <begin position="1"/>
        <end position="38"/>
    </location>
</feature>
<proteinExistence type="predicted"/>
<gene>
    <name evidence="2" type="ORF">FNV43_RR17657</name>
</gene>
<evidence type="ECO:0000256" key="1">
    <source>
        <dbReference type="SAM" id="MobiDB-lite"/>
    </source>
</evidence>